<organism evidence="1 2">
    <name type="scientific">[Emmonsia] crescens</name>
    <dbReference type="NCBI Taxonomy" id="73230"/>
    <lineage>
        <taxon>Eukaryota</taxon>
        <taxon>Fungi</taxon>
        <taxon>Dikarya</taxon>
        <taxon>Ascomycota</taxon>
        <taxon>Pezizomycotina</taxon>
        <taxon>Eurotiomycetes</taxon>
        <taxon>Eurotiomycetidae</taxon>
        <taxon>Onygenales</taxon>
        <taxon>Ajellomycetaceae</taxon>
        <taxon>Emergomyces</taxon>
    </lineage>
</organism>
<dbReference type="STRING" id="73230.A0A2B7ZLU1"/>
<evidence type="ECO:0000313" key="2">
    <source>
        <dbReference type="Proteomes" id="UP000226031"/>
    </source>
</evidence>
<accession>A0A2B7ZLU1</accession>
<protein>
    <submittedName>
        <fullName evidence="1">Uncharacterized protein</fullName>
    </submittedName>
</protein>
<dbReference type="AlphaFoldDB" id="A0A2B7ZLU1"/>
<keyword evidence="2" id="KW-1185">Reference proteome</keyword>
<dbReference type="Proteomes" id="UP000226031">
    <property type="component" value="Unassembled WGS sequence"/>
</dbReference>
<gene>
    <name evidence="1" type="ORF">GX50_03434</name>
</gene>
<reference evidence="1 2" key="1">
    <citation type="submission" date="2017-10" db="EMBL/GenBank/DDBJ databases">
        <title>Comparative genomics in systemic dimorphic fungi from Ajellomycetaceae.</title>
        <authorList>
            <person name="Munoz J.F."/>
            <person name="Mcewen J.G."/>
            <person name="Clay O.K."/>
            <person name="Cuomo C.A."/>
        </authorList>
    </citation>
    <scope>NUCLEOTIDE SEQUENCE [LARGE SCALE GENOMIC DNA]</scope>
    <source>
        <strain evidence="1 2">UAMH4076</strain>
    </source>
</reference>
<evidence type="ECO:0000313" key="1">
    <source>
        <dbReference type="EMBL" id="PGH33777.1"/>
    </source>
</evidence>
<name>A0A2B7ZLU1_9EURO</name>
<dbReference type="EMBL" id="PDND01000055">
    <property type="protein sequence ID" value="PGH33777.1"/>
    <property type="molecule type" value="Genomic_DNA"/>
</dbReference>
<proteinExistence type="predicted"/>
<sequence length="187" mass="21312">MERVKNQLLLNILKTDGLRIADIWDMAFEMMRVARAILLDDGTRPKPFATIEDRNLMEPYPTNEYLTNEYLKNEYSSPSPFVQQNEGFLEDFPAIQETLEGYNGNMTSRRVPGDQKESIAGAKRLPTKTEDKNDIGRFGLPMNVWRGIIADATGASELLTVEKQMSMLWYASDWQAIKQELRISGGT</sequence>
<comment type="caution">
    <text evidence="1">The sequence shown here is derived from an EMBL/GenBank/DDBJ whole genome shotgun (WGS) entry which is preliminary data.</text>
</comment>
<dbReference type="VEuPathDB" id="FungiDB:EMCG_00665"/>